<sequence length="104" mass="10891">MIFPVSVRRHLVLLAHCSLMLIGLLALYAIPPVRGPMLLVPMTSKARRSVAAQAVSGGARLISAGPWMGSLLVDGERRRLGMPLLRAGIVPLAARAGGCEGLIG</sequence>
<evidence type="ECO:0000256" key="1">
    <source>
        <dbReference type="SAM" id="Phobius"/>
    </source>
</evidence>
<comment type="caution">
    <text evidence="2">The sequence shown here is derived from an EMBL/GenBank/DDBJ whole genome shotgun (WGS) entry which is preliminary data.</text>
</comment>
<keyword evidence="1" id="KW-1133">Transmembrane helix</keyword>
<evidence type="ECO:0000313" key="3">
    <source>
        <dbReference type="Proteomes" id="UP001597203"/>
    </source>
</evidence>
<name>A0ABW3P6P9_9SPHN</name>
<reference evidence="3" key="1">
    <citation type="journal article" date="2019" name="Int. J. Syst. Evol. Microbiol.">
        <title>The Global Catalogue of Microorganisms (GCM) 10K type strain sequencing project: providing services to taxonomists for standard genome sequencing and annotation.</title>
        <authorList>
            <consortium name="The Broad Institute Genomics Platform"/>
            <consortium name="The Broad Institute Genome Sequencing Center for Infectious Disease"/>
            <person name="Wu L."/>
            <person name="Ma J."/>
        </authorList>
    </citation>
    <scope>NUCLEOTIDE SEQUENCE [LARGE SCALE GENOMIC DNA]</scope>
    <source>
        <strain evidence="3">CCUG 54329</strain>
    </source>
</reference>
<dbReference type="RefSeq" id="WP_380913584.1">
    <property type="nucleotide sequence ID" value="NZ_JBHTLS010000133.1"/>
</dbReference>
<dbReference type="Proteomes" id="UP001597203">
    <property type="component" value="Unassembled WGS sequence"/>
</dbReference>
<keyword evidence="1" id="KW-0472">Membrane</keyword>
<keyword evidence="3" id="KW-1185">Reference proteome</keyword>
<organism evidence="2 3">
    <name type="scientific">Sphingobium olei</name>
    <dbReference type="NCBI Taxonomy" id="420955"/>
    <lineage>
        <taxon>Bacteria</taxon>
        <taxon>Pseudomonadati</taxon>
        <taxon>Pseudomonadota</taxon>
        <taxon>Alphaproteobacteria</taxon>
        <taxon>Sphingomonadales</taxon>
        <taxon>Sphingomonadaceae</taxon>
        <taxon>Sphingobium</taxon>
    </lineage>
</organism>
<proteinExistence type="predicted"/>
<accession>A0ABW3P6P9</accession>
<evidence type="ECO:0000313" key="2">
    <source>
        <dbReference type="EMBL" id="MFD1106678.1"/>
    </source>
</evidence>
<protein>
    <submittedName>
        <fullName evidence="2">Uncharacterized protein</fullName>
    </submittedName>
</protein>
<gene>
    <name evidence="2" type="ORF">ACFQ24_17585</name>
</gene>
<keyword evidence="1" id="KW-0812">Transmembrane</keyword>
<dbReference type="EMBL" id="JBHTLS010000133">
    <property type="protein sequence ID" value="MFD1106678.1"/>
    <property type="molecule type" value="Genomic_DNA"/>
</dbReference>
<feature type="transmembrane region" description="Helical" evidence="1">
    <location>
        <begin position="12"/>
        <end position="30"/>
    </location>
</feature>